<dbReference type="Proteomes" id="UP000504606">
    <property type="component" value="Unplaced"/>
</dbReference>
<dbReference type="InterPro" id="IPR012337">
    <property type="entry name" value="RNaseH-like_sf"/>
</dbReference>
<dbReference type="InterPro" id="IPR025398">
    <property type="entry name" value="DUF4371"/>
</dbReference>
<dbReference type="KEGG" id="foc:113208776"/>
<dbReference type="Pfam" id="PF14291">
    <property type="entry name" value="DUF4371"/>
    <property type="match status" value="1"/>
</dbReference>
<dbReference type="SUPFAM" id="SSF53098">
    <property type="entry name" value="Ribonuclease H-like"/>
    <property type="match status" value="1"/>
</dbReference>
<evidence type="ECO:0000313" key="2">
    <source>
        <dbReference type="Proteomes" id="UP000504606"/>
    </source>
</evidence>
<dbReference type="PANTHER" id="PTHR37162:SF1">
    <property type="entry name" value="BED-TYPE DOMAIN-CONTAINING PROTEIN"/>
    <property type="match status" value="1"/>
</dbReference>
<gene>
    <name evidence="3" type="primary">LOC113208776</name>
</gene>
<feature type="domain" description="DUF4371" evidence="1">
    <location>
        <begin position="71"/>
        <end position="175"/>
    </location>
</feature>
<dbReference type="AlphaFoldDB" id="A0A9C6UAG5"/>
<sequence length="523" mass="58767">MEIYNVQKQRRLDGVGIQVFSDEKREIDLRLAVFIACHAAVRSIDHLSELLVVLGKGSKLADLMLHRTKCSKLITSVISPALLTELVEDVGEQGFSLIIDESTDISVVKFMAVMIRYHSMKKNEIVTDFLGFIEVYRATATALFDSLKEYLSNVGLNYKHVIGLGTDGASNLCGKHHSVFTLFRDEIPDIVLVRCVCHSLHGAASKAAVHLPAELEFFVRESRNWFAKSPLRRLQYRDLYAAFNDGAMPKSLVQLVKTRWLAWGKAVGVILAQWLELKTHFQVHCAQNDPSEKSVIGRRLKDCFTDANHLFLLFVHPIAAEVNRVNLLFQAREAEVTALLADVHDLALFVARKALKPEAVPTTLQGAGEAVDVDVLKKQWDSLPLTDWETYFGGSVPSSSTPFWTGVWAYTRQGSRPFNELGLFALRALSLPFSNATVEQAFSVMNTIKIKSRNRMGTELLMAIMRIRLRLRGGDKCCREFKPSPAMLTMFNADMYQTTGPERPGEGAELEYEEVWEDLDLVE</sequence>
<protein>
    <submittedName>
        <fullName evidence="3">Protein FAM200A-like</fullName>
    </submittedName>
</protein>
<evidence type="ECO:0000313" key="3">
    <source>
        <dbReference type="RefSeq" id="XP_052124153.1"/>
    </source>
</evidence>
<organism evidence="2 3">
    <name type="scientific">Frankliniella occidentalis</name>
    <name type="common">Western flower thrips</name>
    <name type="synonym">Euthrips occidentalis</name>
    <dbReference type="NCBI Taxonomy" id="133901"/>
    <lineage>
        <taxon>Eukaryota</taxon>
        <taxon>Metazoa</taxon>
        <taxon>Ecdysozoa</taxon>
        <taxon>Arthropoda</taxon>
        <taxon>Hexapoda</taxon>
        <taxon>Insecta</taxon>
        <taxon>Pterygota</taxon>
        <taxon>Neoptera</taxon>
        <taxon>Paraneoptera</taxon>
        <taxon>Thysanoptera</taxon>
        <taxon>Terebrantia</taxon>
        <taxon>Thripoidea</taxon>
        <taxon>Thripidae</taxon>
        <taxon>Frankliniella</taxon>
    </lineage>
</organism>
<dbReference type="OrthoDB" id="10023262at2759"/>
<name>A0A9C6UAG5_FRAOC</name>
<keyword evidence="2" id="KW-1185">Reference proteome</keyword>
<reference evidence="3" key="1">
    <citation type="submission" date="2025-08" db="UniProtKB">
        <authorList>
            <consortium name="RefSeq"/>
        </authorList>
    </citation>
    <scope>IDENTIFICATION</scope>
    <source>
        <tissue evidence="3">Whole organism</tissue>
    </source>
</reference>
<dbReference type="GeneID" id="113208776"/>
<evidence type="ECO:0000259" key="1">
    <source>
        <dbReference type="Pfam" id="PF14291"/>
    </source>
</evidence>
<dbReference type="PANTHER" id="PTHR37162">
    <property type="entry name" value="HAT FAMILY DIMERISATION DOMAINCONTAINING PROTEIN-RELATED"/>
    <property type="match status" value="1"/>
</dbReference>
<proteinExistence type="predicted"/>
<accession>A0A9C6UAG5</accession>
<dbReference type="RefSeq" id="XP_052124153.1">
    <property type="nucleotide sequence ID" value="XM_052268193.1"/>
</dbReference>